<evidence type="ECO:0000259" key="1">
    <source>
        <dbReference type="PROSITE" id="PS50878"/>
    </source>
</evidence>
<gene>
    <name evidence="2" type="ORF">ElyMa_001458200</name>
</gene>
<reference evidence="2 3" key="1">
    <citation type="journal article" date="2021" name="Elife">
        <title>Chloroplast acquisition without the gene transfer in kleptoplastic sea slugs, Plakobranchus ocellatus.</title>
        <authorList>
            <person name="Maeda T."/>
            <person name="Takahashi S."/>
            <person name="Yoshida T."/>
            <person name="Shimamura S."/>
            <person name="Takaki Y."/>
            <person name="Nagai Y."/>
            <person name="Toyoda A."/>
            <person name="Suzuki Y."/>
            <person name="Arimoto A."/>
            <person name="Ishii H."/>
            <person name="Satoh N."/>
            <person name="Nishiyama T."/>
            <person name="Hasebe M."/>
            <person name="Maruyama T."/>
            <person name="Minagawa J."/>
            <person name="Obokata J."/>
            <person name="Shigenobu S."/>
        </authorList>
    </citation>
    <scope>NUCLEOTIDE SEQUENCE [LARGE SCALE GENOMIC DNA]</scope>
</reference>
<proteinExistence type="predicted"/>
<dbReference type="InterPro" id="IPR000477">
    <property type="entry name" value="RT_dom"/>
</dbReference>
<dbReference type="EMBL" id="BMAT01002870">
    <property type="protein sequence ID" value="GFS15833.1"/>
    <property type="molecule type" value="Genomic_DNA"/>
</dbReference>
<evidence type="ECO:0000313" key="3">
    <source>
        <dbReference type="Proteomes" id="UP000762676"/>
    </source>
</evidence>
<accession>A0AAV4J2I1</accession>
<evidence type="ECO:0000313" key="2">
    <source>
        <dbReference type="EMBL" id="GFS15833.1"/>
    </source>
</evidence>
<protein>
    <submittedName>
        <fullName evidence="2">Battrachocottus baikalensis orf1 and orf2 genes</fullName>
    </submittedName>
</protein>
<keyword evidence="3" id="KW-1185">Reference proteome</keyword>
<sequence>MFSFKSVVVITNTEAPQGCVLSPLLFTGYTDDCRSSNEDLVPLLQFSDDTTLQGLINMNDEAAYRSEIERFVMWCEDTILKLNTSETKELIIDFRKNKVFFKLFS</sequence>
<dbReference type="AlphaFoldDB" id="A0AAV4J2I1"/>
<dbReference type="PROSITE" id="PS50878">
    <property type="entry name" value="RT_POL"/>
    <property type="match status" value="1"/>
</dbReference>
<dbReference type="Proteomes" id="UP000762676">
    <property type="component" value="Unassembled WGS sequence"/>
</dbReference>
<name>A0AAV4J2I1_9GAST</name>
<organism evidence="2 3">
    <name type="scientific">Elysia marginata</name>
    <dbReference type="NCBI Taxonomy" id="1093978"/>
    <lineage>
        <taxon>Eukaryota</taxon>
        <taxon>Metazoa</taxon>
        <taxon>Spiralia</taxon>
        <taxon>Lophotrochozoa</taxon>
        <taxon>Mollusca</taxon>
        <taxon>Gastropoda</taxon>
        <taxon>Heterobranchia</taxon>
        <taxon>Euthyneura</taxon>
        <taxon>Panpulmonata</taxon>
        <taxon>Sacoglossa</taxon>
        <taxon>Placobranchoidea</taxon>
        <taxon>Plakobranchidae</taxon>
        <taxon>Elysia</taxon>
    </lineage>
</organism>
<comment type="caution">
    <text evidence="2">The sequence shown here is derived from an EMBL/GenBank/DDBJ whole genome shotgun (WGS) entry which is preliminary data.</text>
</comment>
<feature type="domain" description="Reverse transcriptase" evidence="1">
    <location>
        <begin position="1"/>
        <end position="105"/>
    </location>
</feature>